<gene>
    <name evidence="1" type="ORF">FHS83_001709</name>
</gene>
<comment type="caution">
    <text evidence="1">The sequence shown here is derived from an EMBL/GenBank/DDBJ whole genome shotgun (WGS) entry which is preliminary data.</text>
</comment>
<dbReference type="RefSeq" id="WP_167082572.1">
    <property type="nucleotide sequence ID" value="NZ_BAAADC010000001.1"/>
</dbReference>
<keyword evidence="2" id="KW-1185">Reference proteome</keyword>
<reference evidence="1 2" key="1">
    <citation type="submission" date="2020-03" db="EMBL/GenBank/DDBJ databases">
        <title>Genomic Encyclopedia of Type Strains, Phase IV (KMG-IV): sequencing the most valuable type-strain genomes for metagenomic binning, comparative biology and taxonomic classification.</title>
        <authorList>
            <person name="Goeker M."/>
        </authorList>
    </citation>
    <scope>NUCLEOTIDE SEQUENCE [LARGE SCALE GENOMIC DNA]</scope>
    <source>
        <strain evidence="1 2">DSM 19867</strain>
    </source>
</reference>
<dbReference type="Proteomes" id="UP000570514">
    <property type="component" value="Unassembled WGS sequence"/>
</dbReference>
<accession>A0A846MZ69</accession>
<name>A0A846MZ69_9PROT</name>
<evidence type="ECO:0008006" key="3">
    <source>
        <dbReference type="Google" id="ProtNLM"/>
    </source>
</evidence>
<evidence type="ECO:0000313" key="2">
    <source>
        <dbReference type="Proteomes" id="UP000570514"/>
    </source>
</evidence>
<sequence length="330" mass="37037">MLQLNSDIAERFALIALGHVTREYPSKLDHMMYSASDARTPRDLHPIFFGSFDWHSCVHGYWMLARLARLYPDMGPASAIAARFEESFTPEAIDAELSYLEQPSSRSFERPYGWAWALMLAAELRLWNPTLAEAFDGIEQNIVLRFHAYLPMLTYAVRTGVHSSTAFALILASEYAAVAKDTSLRDLLSTRARHWYGNDRAAQAWEPGGDEFLSPTLCEAEAMRRLLPRAEFLSWFDAFLPELARGKPETLFIPAHVSDRSDGKTAHLDGVNLSRAWCMRALASSLPDKGCRDLLRRAAEAHVQAAMPHVAGDYMGEHWLASFATLALTT</sequence>
<proteinExistence type="predicted"/>
<dbReference type="AlphaFoldDB" id="A0A846MZ69"/>
<dbReference type="EMBL" id="JAASRM010000001">
    <property type="protein sequence ID" value="NIK88391.1"/>
    <property type="molecule type" value="Genomic_DNA"/>
</dbReference>
<dbReference type="Pfam" id="PF11199">
    <property type="entry name" value="DUF2891"/>
    <property type="match status" value="1"/>
</dbReference>
<protein>
    <recommendedName>
        <fullName evidence="3">DUF2891 domain-containing protein</fullName>
    </recommendedName>
</protein>
<dbReference type="InterPro" id="IPR021365">
    <property type="entry name" value="DUF2891"/>
</dbReference>
<evidence type="ECO:0000313" key="1">
    <source>
        <dbReference type="EMBL" id="NIK88391.1"/>
    </source>
</evidence>
<organism evidence="1 2">
    <name type="scientific">Rhizomicrobium palustre</name>
    <dbReference type="NCBI Taxonomy" id="189966"/>
    <lineage>
        <taxon>Bacteria</taxon>
        <taxon>Pseudomonadati</taxon>
        <taxon>Pseudomonadota</taxon>
        <taxon>Alphaproteobacteria</taxon>
        <taxon>Micropepsales</taxon>
        <taxon>Micropepsaceae</taxon>
        <taxon>Rhizomicrobium</taxon>
    </lineage>
</organism>